<evidence type="ECO:0000256" key="3">
    <source>
        <dbReference type="ARBA" id="ARBA00022692"/>
    </source>
</evidence>
<feature type="transmembrane region" description="Helical" evidence="8">
    <location>
        <begin position="172"/>
        <end position="194"/>
    </location>
</feature>
<feature type="transmembrane region" description="Helical" evidence="8">
    <location>
        <begin position="338"/>
        <end position="361"/>
    </location>
</feature>
<feature type="transmembrane region" description="Helical" evidence="8">
    <location>
        <begin position="45"/>
        <end position="67"/>
    </location>
</feature>
<feature type="transmembrane region" description="Helical" evidence="8">
    <location>
        <begin position="133"/>
        <end position="152"/>
    </location>
</feature>
<accession>A0A0A1SR44</accession>
<sequence>MAAKTATAGTQRAKHSKKQAASSQQEELGAVKKLGRFLLDNQTRISFNIIGALLLSYISVPATQPFISKFFTPSYHNPRTGKHAIGPDDYYFIVFCVVLLTGLRDSCMRYILAPLSQRWGVKSAKDATRFAEQGWMLLYYTVAWPTGLYIYMTSPYYLDMKQLWTDWPQREMGLLMKAYMLWQWAFWIQQVVVINIEERRKDHWQMLSHHFVTIGLIAASYHYHQTRVGNLILVVMDIIDLFLPMAKCLKYLGFTTICDVLFAGFIISWTIGRHVLFVMICWSVYYDLPRTMTFACYRGSAEKLQGPLPLPNDWAHLLEPFLDPTGQVCFSQGITNGFLVSLLSLEVMMVIWFTFIVKIVIRVFQGHSAEDLRSDGEDEGDEEIEEPESTEDDTDAENQRRPPHNTTTAASGVRIAEKELLHRIGCEKRIN</sequence>
<dbReference type="GO" id="GO:0016020">
    <property type="term" value="C:membrane"/>
    <property type="evidence" value="ECO:0007669"/>
    <property type="project" value="UniProtKB-SubCell"/>
</dbReference>
<keyword evidence="11" id="KW-1185">Reference proteome</keyword>
<dbReference type="AlphaFoldDB" id="A0A0A1SR44"/>
<feature type="region of interest" description="Disordered" evidence="7">
    <location>
        <begin position="371"/>
        <end position="412"/>
    </location>
</feature>
<evidence type="ECO:0000256" key="7">
    <source>
        <dbReference type="SAM" id="MobiDB-lite"/>
    </source>
</evidence>
<dbReference type="PROSITE" id="PS50922">
    <property type="entry name" value="TLC"/>
    <property type="match status" value="1"/>
</dbReference>
<dbReference type="Proteomes" id="UP000039046">
    <property type="component" value="Unassembled WGS sequence"/>
</dbReference>
<dbReference type="PANTHER" id="PTHR12560:SF0">
    <property type="entry name" value="LD18904P"/>
    <property type="match status" value="1"/>
</dbReference>
<name>A0A0A1SR44_9HYPO</name>
<feature type="region of interest" description="Disordered" evidence="7">
    <location>
        <begin position="1"/>
        <end position="24"/>
    </location>
</feature>
<gene>
    <name evidence="10" type="ORF">VHEMI02963</name>
</gene>
<evidence type="ECO:0000256" key="2">
    <source>
        <dbReference type="ARBA" id="ARBA00009808"/>
    </source>
</evidence>
<dbReference type="HOGENOM" id="CLU_028277_2_2_1"/>
<evidence type="ECO:0000256" key="4">
    <source>
        <dbReference type="ARBA" id="ARBA00022989"/>
    </source>
</evidence>
<keyword evidence="5 6" id="KW-0472">Membrane</keyword>
<evidence type="ECO:0000256" key="5">
    <source>
        <dbReference type="ARBA" id="ARBA00023136"/>
    </source>
</evidence>
<feature type="transmembrane region" description="Helical" evidence="8">
    <location>
        <begin position="90"/>
        <end position="112"/>
    </location>
</feature>
<dbReference type="PANTHER" id="PTHR12560">
    <property type="entry name" value="LONGEVITY ASSURANCE FACTOR 1 LAG1"/>
    <property type="match status" value="1"/>
</dbReference>
<keyword evidence="4 8" id="KW-1133">Transmembrane helix</keyword>
<organism evidence="10 11">
    <name type="scientific">[Torrubiella] hemipterigena</name>
    <dbReference type="NCBI Taxonomy" id="1531966"/>
    <lineage>
        <taxon>Eukaryota</taxon>
        <taxon>Fungi</taxon>
        <taxon>Dikarya</taxon>
        <taxon>Ascomycota</taxon>
        <taxon>Pezizomycotina</taxon>
        <taxon>Sordariomycetes</taxon>
        <taxon>Hypocreomycetidae</taxon>
        <taxon>Hypocreales</taxon>
        <taxon>Clavicipitaceae</taxon>
        <taxon>Clavicipitaceae incertae sedis</taxon>
        <taxon>'Torrubiella' clade</taxon>
    </lineage>
</organism>
<evidence type="ECO:0000256" key="6">
    <source>
        <dbReference type="PROSITE-ProRule" id="PRU00205"/>
    </source>
</evidence>
<evidence type="ECO:0000259" key="9">
    <source>
        <dbReference type="PROSITE" id="PS50922"/>
    </source>
</evidence>
<evidence type="ECO:0000256" key="1">
    <source>
        <dbReference type="ARBA" id="ARBA00004141"/>
    </source>
</evidence>
<comment type="similarity">
    <text evidence="2">Belongs to the sphingosine N-acyltransferase family.</text>
</comment>
<protein>
    <recommendedName>
        <fullName evidence="9">TLC domain-containing protein</fullName>
    </recommendedName>
</protein>
<feature type="transmembrane region" description="Helical" evidence="8">
    <location>
        <begin position="261"/>
        <end position="285"/>
    </location>
</feature>
<dbReference type="GO" id="GO:0046513">
    <property type="term" value="P:ceramide biosynthetic process"/>
    <property type="evidence" value="ECO:0007669"/>
    <property type="project" value="InterPro"/>
</dbReference>
<comment type="subcellular location">
    <subcellularLocation>
        <location evidence="1">Membrane</location>
        <topology evidence="1">Multi-pass membrane protein</topology>
    </subcellularLocation>
</comment>
<dbReference type="EMBL" id="CDHN01000001">
    <property type="protein sequence ID" value="CEJ82923.1"/>
    <property type="molecule type" value="Genomic_DNA"/>
</dbReference>
<dbReference type="Pfam" id="PF03798">
    <property type="entry name" value="TRAM_LAG1_CLN8"/>
    <property type="match status" value="1"/>
</dbReference>
<keyword evidence="3 6" id="KW-0812">Transmembrane</keyword>
<dbReference type="STRING" id="1531966.A0A0A1SR44"/>
<feature type="compositionally biased region" description="Acidic residues" evidence="7">
    <location>
        <begin position="376"/>
        <end position="396"/>
    </location>
</feature>
<proteinExistence type="inferred from homology"/>
<dbReference type="InterPro" id="IPR006634">
    <property type="entry name" value="TLC-dom"/>
</dbReference>
<feature type="domain" description="TLC" evidence="9">
    <location>
        <begin position="128"/>
        <end position="365"/>
    </location>
</feature>
<evidence type="ECO:0000313" key="11">
    <source>
        <dbReference type="Proteomes" id="UP000039046"/>
    </source>
</evidence>
<dbReference type="OrthoDB" id="537032at2759"/>
<dbReference type="PIRSF" id="PIRSF005225">
    <property type="entry name" value="LAG1_LAC1"/>
    <property type="match status" value="1"/>
</dbReference>
<dbReference type="InterPro" id="IPR016439">
    <property type="entry name" value="Lag1/Lac1-like"/>
</dbReference>
<dbReference type="SMART" id="SM00724">
    <property type="entry name" value="TLC"/>
    <property type="match status" value="1"/>
</dbReference>
<reference evidence="10 11" key="1">
    <citation type="journal article" date="2015" name="Genome Announc.">
        <title>Draft Genome Sequence and Gene Annotation of the Entomopathogenic Fungus Verticillium hemipterigenum.</title>
        <authorList>
            <person name="Horn F."/>
            <person name="Habel A."/>
            <person name="Scharf D.H."/>
            <person name="Dworschak J."/>
            <person name="Brakhage A.A."/>
            <person name="Guthke R."/>
            <person name="Hertweck C."/>
            <person name="Linde J."/>
        </authorList>
    </citation>
    <scope>NUCLEOTIDE SEQUENCE [LARGE SCALE GENOMIC DNA]</scope>
</reference>
<evidence type="ECO:0000313" key="10">
    <source>
        <dbReference type="EMBL" id="CEJ82923.1"/>
    </source>
</evidence>
<evidence type="ECO:0000256" key="8">
    <source>
        <dbReference type="SAM" id="Phobius"/>
    </source>
</evidence>
<dbReference type="GO" id="GO:0050291">
    <property type="term" value="F:sphingosine N-acyltransferase activity"/>
    <property type="evidence" value="ECO:0007669"/>
    <property type="project" value="InterPro"/>
</dbReference>